<dbReference type="GO" id="GO:0030001">
    <property type="term" value="P:metal ion transport"/>
    <property type="evidence" value="ECO:0007669"/>
    <property type="project" value="InterPro"/>
</dbReference>
<sequence>MPSRRSCLALVTALSATLALGACGDGDSAATPGGAGASSGSGTLSVVASTNVYGSIARSIAGDAATVTSIIDDPSADPHSYEANTRTQLELSRATVVIENGGGYDDFVDTMLDAAGSDPTVLNAVDVSGLQGPEGSEFNEHVWYDTATVRKVAQQLEQALAEAAPDDAATFAANLETFEAGLDTLDQRIEAARATTQGLPVAITEPVPGYLLEALGTTDATPEEFSEAVEEETDVPVDVLQQTLALFTDHRVRALVYNEQTTSAQTEQVLQAARDNGIPQVPVTETLPEGEDYTTWMTGNVDAIATALRG</sequence>
<evidence type="ECO:0000256" key="3">
    <source>
        <dbReference type="ARBA" id="ARBA00022723"/>
    </source>
</evidence>
<evidence type="ECO:0000256" key="2">
    <source>
        <dbReference type="ARBA" id="ARBA00022448"/>
    </source>
</evidence>
<dbReference type="RefSeq" id="WP_179751401.1">
    <property type="nucleotide sequence ID" value="NZ_BAAAGN010000004.1"/>
</dbReference>
<comment type="subcellular location">
    <subcellularLocation>
        <location evidence="1">Cell envelope</location>
    </subcellularLocation>
</comment>
<dbReference type="GO" id="GO:0030313">
    <property type="term" value="C:cell envelope"/>
    <property type="evidence" value="ECO:0007669"/>
    <property type="project" value="UniProtKB-SubCell"/>
</dbReference>
<dbReference type="Pfam" id="PF01297">
    <property type="entry name" value="ZnuA"/>
    <property type="match status" value="1"/>
</dbReference>
<dbReference type="PANTHER" id="PTHR42953">
    <property type="entry name" value="HIGH-AFFINITY ZINC UPTAKE SYSTEM PROTEIN ZNUA-RELATED"/>
    <property type="match status" value="1"/>
</dbReference>
<comment type="caution">
    <text evidence="6">The sequence shown here is derived from an EMBL/GenBank/DDBJ whole genome shotgun (WGS) entry which is preliminary data.</text>
</comment>
<evidence type="ECO:0000313" key="6">
    <source>
        <dbReference type="EMBL" id="NYD22432.1"/>
    </source>
</evidence>
<reference evidence="6 7" key="1">
    <citation type="submission" date="2020-07" db="EMBL/GenBank/DDBJ databases">
        <title>Sequencing the genomes of 1000 actinobacteria strains.</title>
        <authorList>
            <person name="Klenk H.-P."/>
        </authorList>
    </citation>
    <scope>NUCLEOTIDE SEQUENCE [LARGE SCALE GENOMIC DNA]</scope>
    <source>
        <strain evidence="6 7">DSM 7487</strain>
    </source>
</reference>
<name>A0A7Y9J0M5_9ACTN</name>
<keyword evidence="4 5" id="KW-0732">Signal</keyword>
<evidence type="ECO:0000256" key="4">
    <source>
        <dbReference type="ARBA" id="ARBA00022729"/>
    </source>
</evidence>
<dbReference type="InterPro" id="IPR050492">
    <property type="entry name" value="Bact_metal-bind_prot9"/>
</dbReference>
<keyword evidence="2" id="KW-0813">Transport</keyword>
<keyword evidence="3" id="KW-0479">Metal-binding</keyword>
<protein>
    <submittedName>
        <fullName evidence="6">Zinc/manganese transport system substrate-binding protein</fullName>
    </submittedName>
</protein>
<dbReference type="Proteomes" id="UP000521922">
    <property type="component" value="Unassembled WGS sequence"/>
</dbReference>
<dbReference type="EMBL" id="JACCBB010000001">
    <property type="protein sequence ID" value="NYD22432.1"/>
    <property type="molecule type" value="Genomic_DNA"/>
</dbReference>
<evidence type="ECO:0000256" key="1">
    <source>
        <dbReference type="ARBA" id="ARBA00004196"/>
    </source>
</evidence>
<dbReference type="PROSITE" id="PS51318">
    <property type="entry name" value="TAT"/>
    <property type="match status" value="1"/>
</dbReference>
<dbReference type="GO" id="GO:0046872">
    <property type="term" value="F:metal ion binding"/>
    <property type="evidence" value="ECO:0007669"/>
    <property type="project" value="UniProtKB-KW"/>
</dbReference>
<dbReference type="InterPro" id="IPR006127">
    <property type="entry name" value="ZnuA-like"/>
</dbReference>
<dbReference type="PANTHER" id="PTHR42953:SF1">
    <property type="entry name" value="METAL-BINDING PROTEIN HI_0362-RELATED"/>
    <property type="match status" value="1"/>
</dbReference>
<keyword evidence="7" id="KW-1185">Reference proteome</keyword>
<dbReference type="InterPro" id="IPR006311">
    <property type="entry name" value="TAT_signal"/>
</dbReference>
<proteinExistence type="predicted"/>
<evidence type="ECO:0000313" key="7">
    <source>
        <dbReference type="Proteomes" id="UP000521922"/>
    </source>
</evidence>
<evidence type="ECO:0000256" key="5">
    <source>
        <dbReference type="SAM" id="SignalP"/>
    </source>
</evidence>
<dbReference type="PROSITE" id="PS51257">
    <property type="entry name" value="PROKAR_LIPOPROTEIN"/>
    <property type="match status" value="1"/>
</dbReference>
<feature type="chain" id="PRO_5038820575" evidence="5">
    <location>
        <begin position="22"/>
        <end position="310"/>
    </location>
</feature>
<dbReference type="SUPFAM" id="SSF53807">
    <property type="entry name" value="Helical backbone' metal receptor"/>
    <property type="match status" value="1"/>
</dbReference>
<dbReference type="Gene3D" id="3.40.50.1980">
    <property type="entry name" value="Nitrogenase molybdenum iron protein domain"/>
    <property type="match status" value="2"/>
</dbReference>
<accession>A0A7Y9J0M5</accession>
<gene>
    <name evidence="6" type="ORF">BJ968_001972</name>
</gene>
<feature type="signal peptide" evidence="5">
    <location>
        <begin position="1"/>
        <end position="21"/>
    </location>
</feature>
<dbReference type="AlphaFoldDB" id="A0A7Y9J0M5"/>
<organism evidence="6 7">
    <name type="scientific">Kineococcus aurantiacus</name>
    <dbReference type="NCBI Taxonomy" id="37633"/>
    <lineage>
        <taxon>Bacteria</taxon>
        <taxon>Bacillati</taxon>
        <taxon>Actinomycetota</taxon>
        <taxon>Actinomycetes</taxon>
        <taxon>Kineosporiales</taxon>
        <taxon>Kineosporiaceae</taxon>
        <taxon>Kineococcus</taxon>
    </lineage>
</organism>